<keyword evidence="1" id="KW-1133">Transmembrane helix</keyword>
<dbReference type="AlphaFoldDB" id="E4MNT8"/>
<evidence type="ECO:0000256" key="1">
    <source>
        <dbReference type="SAM" id="Phobius"/>
    </source>
</evidence>
<dbReference type="Proteomes" id="UP000005391">
    <property type="component" value="Unassembled WGS sequence"/>
</dbReference>
<feature type="transmembrane region" description="Helical" evidence="1">
    <location>
        <begin position="12"/>
        <end position="31"/>
    </location>
</feature>
<reference evidence="2 3" key="1">
    <citation type="submission" date="2010-10" db="EMBL/GenBank/DDBJ databases">
        <authorList>
            <person name="Muzny D."/>
            <person name="Qin X."/>
            <person name="Deng J."/>
            <person name="Jiang H."/>
            <person name="Liu Y."/>
            <person name="Qu J."/>
            <person name="Song X.-Z."/>
            <person name="Zhang L."/>
            <person name="Thornton R."/>
            <person name="Coyle M."/>
            <person name="Francisco L."/>
            <person name="Jackson L."/>
            <person name="Javaid M."/>
            <person name="Korchina V."/>
            <person name="Kovar C."/>
            <person name="Mata R."/>
            <person name="Mathew T."/>
            <person name="Ngo R."/>
            <person name="Nguyen L."/>
            <person name="Nguyen N."/>
            <person name="Okwuonu G."/>
            <person name="Ongeri F."/>
            <person name="Pham C."/>
            <person name="Simmons D."/>
            <person name="Wilczek-Boney K."/>
            <person name="Hale W."/>
            <person name="Jakkamsetti A."/>
            <person name="Pham P."/>
            <person name="Ruth R."/>
            <person name="San Lucas F."/>
            <person name="Warren J."/>
            <person name="Zhang J."/>
            <person name="Zhao Z."/>
            <person name="Zhou C."/>
            <person name="Zhu D."/>
            <person name="Lee S."/>
            <person name="Bess C."/>
            <person name="Blankenburg K."/>
            <person name="Forbes L."/>
            <person name="Fu Q."/>
            <person name="Gubbala S."/>
            <person name="Hirani K."/>
            <person name="Jayaseelan J.C."/>
            <person name="Lara F."/>
            <person name="Munidasa M."/>
            <person name="Palculict T."/>
            <person name="Patil S."/>
            <person name="Pu L.-L."/>
            <person name="Saada N."/>
            <person name="Tang L."/>
            <person name="Weissenberger G."/>
            <person name="Zhu Y."/>
            <person name="Hemphill L."/>
            <person name="Shang Y."/>
            <person name="Youmans B."/>
            <person name="Ayvaz T."/>
            <person name="Ross M."/>
            <person name="Santibanez J."/>
            <person name="Aqrawi P."/>
            <person name="Gross S."/>
            <person name="Joshi V."/>
            <person name="Fowler G."/>
            <person name="Nazareth L."/>
            <person name="Reid J."/>
            <person name="Worley K."/>
            <person name="Petrosino J."/>
            <person name="Highlander S."/>
            <person name="Gibbs R."/>
        </authorList>
    </citation>
    <scope>NUCLEOTIDE SEQUENCE [LARGE SCALE GENOMIC DNA]</scope>
    <source>
        <strain evidence="2 3">F0287</strain>
    </source>
</reference>
<evidence type="ECO:0000313" key="2">
    <source>
        <dbReference type="EMBL" id="EFS98695.1"/>
    </source>
</evidence>
<organism evidence="2 3">
    <name type="scientific">Capnocytophaga ochracea F0287</name>
    <dbReference type="NCBI Taxonomy" id="873517"/>
    <lineage>
        <taxon>Bacteria</taxon>
        <taxon>Pseudomonadati</taxon>
        <taxon>Bacteroidota</taxon>
        <taxon>Flavobacteriia</taxon>
        <taxon>Flavobacteriales</taxon>
        <taxon>Flavobacteriaceae</taxon>
        <taxon>Capnocytophaga</taxon>
    </lineage>
</organism>
<gene>
    <name evidence="2" type="ORF">HMPREF1977_0048</name>
</gene>
<keyword evidence="1" id="KW-0812">Transmembrane</keyword>
<name>E4MNT8_CAPOC</name>
<dbReference type="EMBL" id="AEOH01000001">
    <property type="protein sequence ID" value="EFS98695.1"/>
    <property type="molecule type" value="Genomic_DNA"/>
</dbReference>
<proteinExistence type="predicted"/>
<keyword evidence="1" id="KW-0472">Membrane</keyword>
<evidence type="ECO:0000313" key="3">
    <source>
        <dbReference type="Proteomes" id="UP000005391"/>
    </source>
</evidence>
<comment type="caution">
    <text evidence="2">The sequence shown here is derived from an EMBL/GenBank/DDBJ whole genome shotgun (WGS) entry which is preliminary data.</text>
</comment>
<sequence>MKVKNLILGAKIHFFFNLTKFFDFVAFYYIIKNNTSDTLPAPRRRAATHVCGCKGKFFWLYCQDVVPLHLEVTEKIGIIK</sequence>
<protein>
    <submittedName>
        <fullName evidence="2">Uncharacterized protein</fullName>
    </submittedName>
</protein>
<accession>E4MNT8</accession>
<dbReference type="HOGENOM" id="CLU_2583240_0_0_10"/>